<sequence length="17" mass="1986">MLFNSHLVNIRVICVLD</sequence>
<protein>
    <submittedName>
        <fullName evidence="1">Uncharacterized protein</fullName>
    </submittedName>
</protein>
<name>A0A0E9PHV2_ANGAN</name>
<accession>A0A0E9PHV2</accession>
<reference evidence="1" key="2">
    <citation type="journal article" date="2015" name="Fish Shellfish Immunol.">
        <title>Early steps in the European eel (Anguilla anguilla)-Vibrio vulnificus interaction in the gills: Role of the RtxA13 toxin.</title>
        <authorList>
            <person name="Callol A."/>
            <person name="Pajuelo D."/>
            <person name="Ebbesson L."/>
            <person name="Teles M."/>
            <person name="MacKenzie S."/>
            <person name="Amaro C."/>
        </authorList>
    </citation>
    <scope>NUCLEOTIDE SEQUENCE</scope>
</reference>
<evidence type="ECO:0000313" key="1">
    <source>
        <dbReference type="EMBL" id="JAH04114.1"/>
    </source>
</evidence>
<organism evidence="1">
    <name type="scientific">Anguilla anguilla</name>
    <name type="common">European freshwater eel</name>
    <name type="synonym">Muraena anguilla</name>
    <dbReference type="NCBI Taxonomy" id="7936"/>
    <lineage>
        <taxon>Eukaryota</taxon>
        <taxon>Metazoa</taxon>
        <taxon>Chordata</taxon>
        <taxon>Craniata</taxon>
        <taxon>Vertebrata</taxon>
        <taxon>Euteleostomi</taxon>
        <taxon>Actinopterygii</taxon>
        <taxon>Neopterygii</taxon>
        <taxon>Teleostei</taxon>
        <taxon>Anguilliformes</taxon>
        <taxon>Anguillidae</taxon>
        <taxon>Anguilla</taxon>
    </lineage>
</organism>
<dbReference type="EMBL" id="GBXM01104463">
    <property type="protein sequence ID" value="JAH04114.1"/>
    <property type="molecule type" value="Transcribed_RNA"/>
</dbReference>
<reference evidence="1" key="1">
    <citation type="submission" date="2014-11" db="EMBL/GenBank/DDBJ databases">
        <authorList>
            <person name="Amaro Gonzalez C."/>
        </authorList>
    </citation>
    <scope>NUCLEOTIDE SEQUENCE</scope>
</reference>
<dbReference type="AlphaFoldDB" id="A0A0E9PHV2"/>
<proteinExistence type="predicted"/>